<keyword evidence="3" id="KW-1185">Reference proteome</keyword>
<organism evidence="1 3">
    <name type="scientific">Callosobruchus maculatus</name>
    <name type="common">Southern cowpea weevil</name>
    <name type="synonym">Pulse bruchid</name>
    <dbReference type="NCBI Taxonomy" id="64391"/>
    <lineage>
        <taxon>Eukaryota</taxon>
        <taxon>Metazoa</taxon>
        <taxon>Ecdysozoa</taxon>
        <taxon>Arthropoda</taxon>
        <taxon>Hexapoda</taxon>
        <taxon>Insecta</taxon>
        <taxon>Pterygota</taxon>
        <taxon>Neoptera</taxon>
        <taxon>Endopterygota</taxon>
        <taxon>Coleoptera</taxon>
        <taxon>Polyphaga</taxon>
        <taxon>Cucujiformia</taxon>
        <taxon>Chrysomeloidea</taxon>
        <taxon>Chrysomelidae</taxon>
        <taxon>Bruchinae</taxon>
        <taxon>Bruchini</taxon>
        <taxon>Callosobruchus</taxon>
    </lineage>
</organism>
<sequence length="119" mass="13552">MRMTSFTDKNHVAQSCSATLPHYPTQPVQNVYPNCSTMPLPQHTTNNSTANMVNGNSCNVYPRQHTTIPLHHNGVKLLPNTTNHNPYITRVTSKQDHIKYEPIYTKINRKSGDLYHYSS</sequence>
<dbReference type="EMBL" id="CAACVG010001285">
    <property type="protein sequence ID" value="VEN35152.1"/>
    <property type="molecule type" value="Genomic_DNA"/>
</dbReference>
<dbReference type="AlphaFoldDB" id="A0A653BHV4"/>
<protein>
    <submittedName>
        <fullName evidence="1">Uncharacterized protein</fullName>
    </submittedName>
</protein>
<proteinExistence type="predicted"/>
<evidence type="ECO:0000313" key="2">
    <source>
        <dbReference type="EMBL" id="VEN57217.1"/>
    </source>
</evidence>
<evidence type="ECO:0000313" key="1">
    <source>
        <dbReference type="EMBL" id="VEN35152.1"/>
    </source>
</evidence>
<gene>
    <name evidence="1" type="ORF">CALMAC_LOCUS1136</name>
    <name evidence="2" type="ORF">CALMAC_LOCUS15884</name>
</gene>
<evidence type="ECO:0000313" key="3">
    <source>
        <dbReference type="Proteomes" id="UP000410492"/>
    </source>
</evidence>
<name>A0A653BHV4_CALMS</name>
<reference evidence="1 3" key="1">
    <citation type="submission" date="2019-01" db="EMBL/GenBank/DDBJ databases">
        <authorList>
            <person name="Sayadi A."/>
        </authorList>
    </citation>
    <scope>NUCLEOTIDE SEQUENCE [LARGE SCALE GENOMIC DNA]</scope>
</reference>
<dbReference type="EMBL" id="CAACVG010011016">
    <property type="protein sequence ID" value="VEN57217.1"/>
    <property type="molecule type" value="Genomic_DNA"/>
</dbReference>
<dbReference type="OrthoDB" id="10033661at2759"/>
<dbReference type="Proteomes" id="UP000410492">
    <property type="component" value="Unassembled WGS sequence"/>
</dbReference>
<accession>A0A653BHV4</accession>